<organism evidence="2 3">
    <name type="scientific">Saezia sanguinis</name>
    <dbReference type="NCBI Taxonomy" id="1965230"/>
    <lineage>
        <taxon>Bacteria</taxon>
        <taxon>Pseudomonadati</taxon>
        <taxon>Pseudomonadota</taxon>
        <taxon>Betaproteobacteria</taxon>
        <taxon>Burkholderiales</taxon>
        <taxon>Saeziaceae</taxon>
        <taxon>Saezia</taxon>
    </lineage>
</organism>
<keyword evidence="1" id="KW-1133">Transmembrane helix</keyword>
<comment type="caution">
    <text evidence="2">The sequence shown here is derived from an EMBL/GenBank/DDBJ whole genome shotgun (WGS) entry which is preliminary data.</text>
</comment>
<protein>
    <submittedName>
        <fullName evidence="2">Uncharacterized protein</fullName>
    </submittedName>
</protein>
<proteinExistence type="predicted"/>
<feature type="transmembrane region" description="Helical" evidence="1">
    <location>
        <begin position="62"/>
        <end position="83"/>
    </location>
</feature>
<keyword evidence="3" id="KW-1185">Reference proteome</keyword>
<name>A0A433SCX8_9BURK</name>
<reference evidence="2 3" key="1">
    <citation type="submission" date="2018-01" db="EMBL/GenBank/DDBJ databases">
        <title>Saezia sanguinis gen. nov., sp. nov., in the order Burkholderiales isolated from human blood.</title>
        <authorList>
            <person name="Medina-Pascual M.J."/>
            <person name="Valdezate S."/>
            <person name="Monzon S."/>
            <person name="Cuesta I."/>
            <person name="Carrasco G."/>
            <person name="Villalon P."/>
            <person name="Saez-Nieto J.A."/>
        </authorList>
    </citation>
    <scope>NUCLEOTIDE SEQUENCE [LARGE SCALE GENOMIC DNA]</scope>
    <source>
        <strain evidence="2 3">CNM695-12</strain>
    </source>
</reference>
<sequence>MTTFYYLTALVTGILCFGVIAISVFRLNLCGSSLRPRFKYTALILCASVAGCQPYLSSTLQGVGSLALVGGVIWLLVDGAPAWRQYAHKGGQEFDTQIFDPETYGEDE</sequence>
<feature type="transmembrane region" description="Helical" evidence="1">
    <location>
        <begin position="6"/>
        <end position="25"/>
    </location>
</feature>
<evidence type="ECO:0000313" key="3">
    <source>
        <dbReference type="Proteomes" id="UP000286947"/>
    </source>
</evidence>
<gene>
    <name evidence="2" type="ORF">CUZ56_01882</name>
</gene>
<dbReference type="EMBL" id="PQSP01000004">
    <property type="protein sequence ID" value="RUS66602.1"/>
    <property type="molecule type" value="Genomic_DNA"/>
</dbReference>
<dbReference type="Proteomes" id="UP000286947">
    <property type="component" value="Unassembled WGS sequence"/>
</dbReference>
<keyword evidence="1" id="KW-0472">Membrane</keyword>
<evidence type="ECO:0000256" key="1">
    <source>
        <dbReference type="SAM" id="Phobius"/>
    </source>
</evidence>
<keyword evidence="1" id="KW-0812">Transmembrane</keyword>
<evidence type="ECO:0000313" key="2">
    <source>
        <dbReference type="EMBL" id="RUS66602.1"/>
    </source>
</evidence>
<accession>A0A433SCX8</accession>
<dbReference type="RefSeq" id="WP_126980083.1">
    <property type="nucleotide sequence ID" value="NZ_PQSP01000004.1"/>
</dbReference>
<dbReference type="AlphaFoldDB" id="A0A433SCX8"/>